<reference evidence="3 4" key="1">
    <citation type="submission" date="2020-07" db="EMBL/GenBank/DDBJ databases">
        <title>Sequencing the genomes of 1000 actinobacteria strains.</title>
        <authorList>
            <person name="Klenk H.-P."/>
        </authorList>
    </citation>
    <scope>NUCLEOTIDE SEQUENCE [LARGE SCALE GENOMIC DNA]</scope>
    <source>
        <strain evidence="3 4">DSM 24723</strain>
    </source>
</reference>
<dbReference type="NCBIfam" id="TIGR00026">
    <property type="entry name" value="hi_GC_TIGR00026"/>
    <property type="match status" value="1"/>
</dbReference>
<dbReference type="Proteomes" id="UP000592181">
    <property type="component" value="Unassembled WGS sequence"/>
</dbReference>
<comment type="catalytic activity">
    <reaction evidence="2">
        <text>oxidized coenzyme F420-(gamma-L-Glu)(n) + a quinol + H(+) = reduced coenzyme F420-(gamma-L-Glu)(n) + a quinone</text>
        <dbReference type="Rhea" id="RHEA:39663"/>
        <dbReference type="Rhea" id="RHEA-COMP:12939"/>
        <dbReference type="Rhea" id="RHEA-COMP:14378"/>
        <dbReference type="ChEBI" id="CHEBI:15378"/>
        <dbReference type="ChEBI" id="CHEBI:24646"/>
        <dbReference type="ChEBI" id="CHEBI:132124"/>
        <dbReference type="ChEBI" id="CHEBI:133980"/>
        <dbReference type="ChEBI" id="CHEBI:139511"/>
    </reaction>
</comment>
<evidence type="ECO:0000256" key="2">
    <source>
        <dbReference type="ARBA" id="ARBA00049106"/>
    </source>
</evidence>
<dbReference type="PANTHER" id="PTHR39428:SF3">
    <property type="entry name" value="DEAZAFLAVIN-DEPENDENT NITROREDUCTASE"/>
    <property type="match status" value="1"/>
</dbReference>
<proteinExistence type="inferred from homology"/>
<accession>A0A852X2Y1</accession>
<name>A0A852X2Y1_9MICO</name>
<gene>
    <name evidence="3" type="ORF">BJY28_002181</name>
</gene>
<organism evidence="3 4">
    <name type="scientific">Janibacter alkaliphilus</name>
    <dbReference type="NCBI Taxonomy" id="1069963"/>
    <lineage>
        <taxon>Bacteria</taxon>
        <taxon>Bacillati</taxon>
        <taxon>Actinomycetota</taxon>
        <taxon>Actinomycetes</taxon>
        <taxon>Micrococcales</taxon>
        <taxon>Intrasporangiaceae</taxon>
        <taxon>Janibacter</taxon>
    </lineage>
</organism>
<sequence>MSTHKFSWAHDQAAQILEAGDTAVVDIMDRSVVLLHTIGARSGQVRHVPLMRVEHDGAYAAVGSAGGQEKDPHWVHNLRANPQIELLDGRESLQVTVRELAPGPERDAWWERCVAAFPPYAEYQERAERLIPLFLLEPAG</sequence>
<dbReference type="InterPro" id="IPR004378">
    <property type="entry name" value="F420H2_quin_Rdtase"/>
</dbReference>
<evidence type="ECO:0000313" key="4">
    <source>
        <dbReference type="Proteomes" id="UP000592181"/>
    </source>
</evidence>
<dbReference type="AlphaFoldDB" id="A0A852X2Y1"/>
<comment type="caution">
    <text evidence="3">The sequence shown here is derived from an EMBL/GenBank/DDBJ whole genome shotgun (WGS) entry which is preliminary data.</text>
</comment>
<dbReference type="EMBL" id="JACBZX010000001">
    <property type="protein sequence ID" value="NYG37712.1"/>
    <property type="molecule type" value="Genomic_DNA"/>
</dbReference>
<dbReference type="Gene3D" id="2.30.110.10">
    <property type="entry name" value="Electron Transport, Fmn-binding Protein, Chain A"/>
    <property type="match status" value="1"/>
</dbReference>
<dbReference type="GO" id="GO:0016491">
    <property type="term" value="F:oxidoreductase activity"/>
    <property type="evidence" value="ECO:0007669"/>
    <property type="project" value="InterPro"/>
</dbReference>
<dbReference type="GO" id="GO:0070967">
    <property type="term" value="F:coenzyme F420 binding"/>
    <property type="evidence" value="ECO:0007669"/>
    <property type="project" value="TreeGrafter"/>
</dbReference>
<dbReference type="GO" id="GO:0005886">
    <property type="term" value="C:plasma membrane"/>
    <property type="evidence" value="ECO:0007669"/>
    <property type="project" value="TreeGrafter"/>
</dbReference>
<dbReference type="SUPFAM" id="SSF50475">
    <property type="entry name" value="FMN-binding split barrel"/>
    <property type="match status" value="1"/>
</dbReference>
<evidence type="ECO:0000313" key="3">
    <source>
        <dbReference type="EMBL" id="NYG37712.1"/>
    </source>
</evidence>
<dbReference type="InterPro" id="IPR012349">
    <property type="entry name" value="Split_barrel_FMN-bd"/>
</dbReference>
<dbReference type="RefSeq" id="WP_179463042.1">
    <property type="nucleotide sequence ID" value="NZ_JACBZX010000001.1"/>
</dbReference>
<dbReference type="PANTHER" id="PTHR39428">
    <property type="entry name" value="F420H(2)-DEPENDENT QUINONE REDUCTASE RV1261C"/>
    <property type="match status" value="1"/>
</dbReference>
<protein>
    <submittedName>
        <fullName evidence="3">Deazaflavin-dependent oxidoreductase (Nitroreductase family)</fullName>
    </submittedName>
</protein>
<dbReference type="Pfam" id="PF04075">
    <property type="entry name" value="F420H2_quin_red"/>
    <property type="match status" value="1"/>
</dbReference>
<keyword evidence="4" id="KW-1185">Reference proteome</keyword>
<comment type="similarity">
    <text evidence="1">Belongs to the F420H(2)-dependent quinone reductase family.</text>
</comment>
<evidence type="ECO:0000256" key="1">
    <source>
        <dbReference type="ARBA" id="ARBA00008710"/>
    </source>
</evidence>